<evidence type="ECO:0000259" key="10">
    <source>
        <dbReference type="Pfam" id="PF03217"/>
    </source>
</evidence>
<evidence type="ECO:0000256" key="7">
    <source>
        <dbReference type="RuleBase" id="RU003355"/>
    </source>
</evidence>
<dbReference type="InterPro" id="IPR010435">
    <property type="entry name" value="C5a/SBT2-like_Fn3"/>
</dbReference>
<organism evidence="12 13">
    <name type="scientific">Lactobacillus colini</name>
    <dbReference type="NCBI Taxonomy" id="1819254"/>
    <lineage>
        <taxon>Bacteria</taxon>
        <taxon>Bacillati</taxon>
        <taxon>Bacillota</taxon>
        <taxon>Bacilli</taxon>
        <taxon>Lactobacillales</taxon>
        <taxon>Lactobacillaceae</taxon>
        <taxon>Lactobacillus</taxon>
    </lineage>
</organism>
<gene>
    <name evidence="12" type="ORF">J2Z60_000253</name>
</gene>
<dbReference type="Gene3D" id="2.60.40.1710">
    <property type="entry name" value="Subtilisin-like superfamily"/>
    <property type="match status" value="1"/>
</dbReference>
<dbReference type="PANTHER" id="PTHR43806">
    <property type="entry name" value="PEPTIDASE S8"/>
    <property type="match status" value="1"/>
</dbReference>
<reference evidence="12 13" key="1">
    <citation type="submission" date="2021-03" db="EMBL/GenBank/DDBJ databases">
        <title>Genomic Encyclopedia of Type Strains, Phase IV (KMG-IV): sequencing the most valuable type-strain genomes for metagenomic binning, comparative biology and taxonomic classification.</title>
        <authorList>
            <person name="Goeker M."/>
        </authorList>
    </citation>
    <scope>NUCLEOTIDE SEQUENCE [LARGE SCALE GENOMIC DNA]</scope>
    <source>
        <strain evidence="12 13">DSM 101872</strain>
    </source>
</reference>
<keyword evidence="3" id="KW-0732">Signal</keyword>
<dbReference type="PROSITE" id="PS51892">
    <property type="entry name" value="SUBTILASE"/>
    <property type="match status" value="1"/>
</dbReference>
<proteinExistence type="inferred from homology"/>
<dbReference type="GO" id="GO:0006508">
    <property type="term" value="P:proteolysis"/>
    <property type="evidence" value="ECO:0007669"/>
    <property type="project" value="UniProtKB-KW"/>
</dbReference>
<evidence type="ECO:0000256" key="8">
    <source>
        <dbReference type="SAM" id="MobiDB-lite"/>
    </source>
</evidence>
<evidence type="ECO:0000256" key="2">
    <source>
        <dbReference type="ARBA" id="ARBA00022670"/>
    </source>
</evidence>
<evidence type="ECO:0000256" key="1">
    <source>
        <dbReference type="ARBA" id="ARBA00011073"/>
    </source>
</evidence>
<comment type="similarity">
    <text evidence="1 6 7">Belongs to the peptidase S8 family.</text>
</comment>
<accession>A0ABS4MCN4</accession>
<feature type="active site" description="Charge relay system" evidence="6">
    <location>
        <position position="208"/>
    </location>
</feature>
<dbReference type="InterPro" id="IPR034216">
    <property type="entry name" value="C5a_Peptidase"/>
</dbReference>
<dbReference type="PANTHER" id="PTHR43806:SF11">
    <property type="entry name" value="CEREVISIN-RELATED"/>
    <property type="match status" value="1"/>
</dbReference>
<name>A0ABS4MCN4_9LACO</name>
<feature type="domain" description="C5a peptidase/Subtilisin-like protease SBT2-like Fn3-like" evidence="11">
    <location>
        <begin position="491"/>
        <end position="597"/>
    </location>
</feature>
<dbReference type="GO" id="GO:0008233">
    <property type="term" value="F:peptidase activity"/>
    <property type="evidence" value="ECO:0007669"/>
    <property type="project" value="UniProtKB-KW"/>
</dbReference>
<dbReference type="Pfam" id="PF06280">
    <property type="entry name" value="fn3_5"/>
    <property type="match status" value="1"/>
</dbReference>
<dbReference type="PROSITE" id="PS00138">
    <property type="entry name" value="SUBTILASE_SER"/>
    <property type="match status" value="1"/>
</dbReference>
<dbReference type="InterPro" id="IPR023827">
    <property type="entry name" value="Peptidase_S8_Asp-AS"/>
</dbReference>
<evidence type="ECO:0000313" key="13">
    <source>
        <dbReference type="Proteomes" id="UP001519292"/>
    </source>
</evidence>
<dbReference type="InterPro" id="IPR015500">
    <property type="entry name" value="Peptidase_S8_subtilisin-rel"/>
</dbReference>
<keyword evidence="5 6" id="KW-0720">Serine protease</keyword>
<evidence type="ECO:0000256" key="6">
    <source>
        <dbReference type="PROSITE-ProRule" id="PRU01240"/>
    </source>
</evidence>
<feature type="domain" description="Peptidase S8/S53" evidence="9">
    <location>
        <begin position="137"/>
        <end position="468"/>
    </location>
</feature>
<feature type="domain" description="S-layer protein C-terminal" evidence="10">
    <location>
        <begin position="1484"/>
        <end position="1551"/>
    </location>
</feature>
<evidence type="ECO:0000256" key="3">
    <source>
        <dbReference type="ARBA" id="ARBA00022729"/>
    </source>
</evidence>
<comment type="caution">
    <text evidence="12">The sequence shown here is derived from an EMBL/GenBank/DDBJ whole genome shotgun (WGS) entry which is preliminary data.</text>
</comment>
<dbReference type="Gene3D" id="3.40.50.200">
    <property type="entry name" value="Peptidase S8/S53 domain"/>
    <property type="match status" value="1"/>
</dbReference>
<feature type="domain" description="S-layer protein C-terminal" evidence="10">
    <location>
        <begin position="1419"/>
        <end position="1483"/>
    </location>
</feature>
<evidence type="ECO:0000313" key="12">
    <source>
        <dbReference type="EMBL" id="MBP2057091.1"/>
    </source>
</evidence>
<dbReference type="CDD" id="cd07475">
    <property type="entry name" value="Peptidases_S8_C5a_Peptidase"/>
    <property type="match status" value="1"/>
</dbReference>
<dbReference type="RefSeq" id="WP_209685590.1">
    <property type="nucleotide sequence ID" value="NZ_JAGGLU010000001.1"/>
</dbReference>
<dbReference type="Pfam" id="PF00082">
    <property type="entry name" value="Peptidase_S8"/>
    <property type="match status" value="1"/>
</dbReference>
<evidence type="ECO:0000259" key="11">
    <source>
        <dbReference type="Pfam" id="PF06280"/>
    </source>
</evidence>
<evidence type="ECO:0000259" key="9">
    <source>
        <dbReference type="Pfam" id="PF00082"/>
    </source>
</evidence>
<feature type="region of interest" description="Disordered" evidence="8">
    <location>
        <begin position="66"/>
        <end position="108"/>
    </location>
</feature>
<feature type="domain" description="S-layer protein C-terminal" evidence="10">
    <location>
        <begin position="1552"/>
        <end position="1618"/>
    </location>
</feature>
<evidence type="ECO:0000256" key="4">
    <source>
        <dbReference type="ARBA" id="ARBA00022801"/>
    </source>
</evidence>
<dbReference type="InterPro" id="IPR023828">
    <property type="entry name" value="Peptidase_S8_Ser-AS"/>
</dbReference>
<feature type="active site" description="Charge relay system" evidence="6">
    <location>
        <position position="145"/>
    </location>
</feature>
<feature type="compositionally biased region" description="Low complexity" evidence="8">
    <location>
        <begin position="69"/>
        <end position="80"/>
    </location>
</feature>
<dbReference type="InterPro" id="IPR050131">
    <property type="entry name" value="Peptidase_S8_subtilisin-like"/>
</dbReference>
<dbReference type="Pfam" id="PF03217">
    <property type="entry name" value="SlpA"/>
    <property type="match status" value="3"/>
</dbReference>
<dbReference type="InterPro" id="IPR024968">
    <property type="entry name" value="SlpA_C_lactobacillus"/>
</dbReference>
<dbReference type="PRINTS" id="PR00723">
    <property type="entry name" value="SUBTILISIN"/>
</dbReference>
<feature type="compositionally biased region" description="Acidic residues" evidence="8">
    <location>
        <begin position="91"/>
        <end position="102"/>
    </location>
</feature>
<dbReference type="SUPFAM" id="SSF52743">
    <property type="entry name" value="Subtilisin-like"/>
    <property type="match status" value="1"/>
</dbReference>
<keyword evidence="2 6" id="KW-0645">Protease</keyword>
<dbReference type="EMBL" id="JAGGLU010000001">
    <property type="protein sequence ID" value="MBP2057091.1"/>
    <property type="molecule type" value="Genomic_DNA"/>
</dbReference>
<evidence type="ECO:0000256" key="5">
    <source>
        <dbReference type="ARBA" id="ARBA00022825"/>
    </source>
</evidence>
<dbReference type="InterPro" id="IPR000209">
    <property type="entry name" value="Peptidase_S8/S53_dom"/>
</dbReference>
<sequence length="1626" mass="178326">MADFLKEDKLRYLNKSRSLLESNLSVPKSNKKVVATLATLASGVVILLSTPVAKADTISNTQVQNKTEQLQNKNQDQQNLISSVKPKDENDNNEGEEEQVEDEAGHKDSNGVEIAANNQDHLKGNVKSAWDQGYKGEHTAVAVIDSGVDVTHKDFQTMPKNPKLTAEEMKKKISNLGYGKYINEKFPYVYNAVDNENDNIKGPDDEPHGQHVSGIIAADGHPDGDKEYIIGVAPEAQLLHFKVFGDTTTSIDLAREIIDATNLGADVIQMSLGGGVAAKDLKDVDQKAVQYAIDHGVIVSISASNNGNAASVDDPSHLTNTDEYIAGGNAGNYQPFSSSTVADPGASQNAITVAAETSGLGKNSDMASFTSWGPLPDYTLKPDVSAPGSNVISTGNSDSYISMSGTSMAGPFVAGAAALVKQRLSKTNPELKGAKLVAAVKALLMNTAHPQTQNGYDVLVSPRRQGAGQIDVGAATAAPVYITASDGTSSVSLRNISESTNFDLTFHNLSDEAQSYSFDDFGGGFTEKREKDTGIFHDEQLAGAKVSGVTEFTVEPKKDKTINFKLNLTGLRKNQLVEGFLNFTNKVDKSTLVVPYLGYYGDMTSENVFDQNANDPKGADIKGNRFVNEDNFPRGIADEESLKSLVNIDSNYDWQQVAKLYETGKVAFSPNSDSRSDIIKPYAYLKQNLEDLKVEILNSDGKVVRVLADSHGVEKSYYEDGAGTAVDFGYSANNPDAFEWDGKLYDSKTGEMVTAPDGQYTYRFIATLVNDGPHKLQTNDTPVIIDTTAPVLSNITYDPINFTIKGNYKDQGAGFTDYSYATVTINDNVFGFKLNDGDSKFIDKDKTIGQFIFTLNDDEKAALSNADNKMTIAISDAADNTASQTISVSPVSNKRQVSIWNAINGLNFDKKSADYDAKTKTYLLRGNSKTDFYVNKKLVQVDDQGNFVFPVGSKDEKLVFSTDAAGKNVVGSFTTVTPKAKFAWQHVNGEDKSFGIPVYSIEGTDPNDIVVQAAVSKGENVHAFAKDYFEGTVYEGEVKDGVATFHVKTSINKDDKTGIFKRALLQGWTEITGPGFNNKQKTDPDPIEDANYIGIYYNPDATKHNPYTNRDDLGVENFKDENANPDDFKPGYYPGYEAPKEGSPDLTFDYLSDNNVSTLNQEAITNGWYDPKTHMFTLTGKANKNVKELIFLAHGLSENDPQNKVNIGKDGKFSVSFKIDDPATRQISYLYKTKGKGDSKEDSVTRGSMTLILDTIAPTLTINGLETKDGLEITTNKPMFKLSGEANDNLDGYSVFINGDNVFTQYGKSGYNYIPELATNGTVNNYGSYKFDREEVLNDQGKQPTTHIFTVSVVDQLGNKVEKKIIVHYDPNWLEKTDNVEQFNTGSESVTEPITKAINPVSPVSEQSKPVTVNDAQKVTSKKIELTHNSFIYDSEGNVIVQNNHTSSLKKGEKVIVLKNGKIFTIKGKQFYQIGSNSFIKVANTLPNKKILLTHNSFIYNSKGKVVLSHKKKHILLRKGEEIEALYNARVVTIKGKKFYQIDKNSFVKVANTLPNKKIELTHNSFVYDAKGKLVHKHGKHILLKRGETIAALYDGRIITINGKQFYQIDKDSFIKVANTLKFFKY</sequence>
<keyword evidence="13" id="KW-1185">Reference proteome</keyword>
<dbReference type="Gene3D" id="2.60.40.4070">
    <property type="match status" value="1"/>
</dbReference>
<dbReference type="Proteomes" id="UP001519292">
    <property type="component" value="Unassembled WGS sequence"/>
</dbReference>
<protein>
    <submittedName>
        <fullName evidence="12">Subtilisin family serine protease</fullName>
    </submittedName>
</protein>
<dbReference type="PROSITE" id="PS00136">
    <property type="entry name" value="SUBTILASE_ASP"/>
    <property type="match status" value="1"/>
</dbReference>
<keyword evidence="4 6" id="KW-0378">Hydrolase</keyword>
<dbReference type="InterPro" id="IPR036852">
    <property type="entry name" value="Peptidase_S8/S53_dom_sf"/>
</dbReference>
<feature type="active site" description="Charge relay system" evidence="6">
    <location>
        <position position="407"/>
    </location>
</feature>